<evidence type="ECO:0000313" key="2">
    <source>
        <dbReference type="Proteomes" id="UP000299102"/>
    </source>
</evidence>
<dbReference type="Proteomes" id="UP000299102">
    <property type="component" value="Unassembled WGS sequence"/>
</dbReference>
<sequence length="77" mass="8750">MYRGRFLVVLRGSKAEYQAANGESRLRSISAIRLFTDLECVDIEFTKTAQRDGEIGGVRNIVLEENGMNKLVRNDEE</sequence>
<name>A0A4C1SQE1_EUMVA</name>
<keyword evidence="2" id="KW-1185">Reference proteome</keyword>
<protein>
    <submittedName>
        <fullName evidence="1">Uncharacterized protein</fullName>
    </submittedName>
</protein>
<reference evidence="1 2" key="1">
    <citation type="journal article" date="2019" name="Commun. Biol.">
        <title>The bagworm genome reveals a unique fibroin gene that provides high tensile strength.</title>
        <authorList>
            <person name="Kono N."/>
            <person name="Nakamura H."/>
            <person name="Ohtoshi R."/>
            <person name="Tomita M."/>
            <person name="Numata K."/>
            <person name="Arakawa K."/>
        </authorList>
    </citation>
    <scope>NUCLEOTIDE SEQUENCE [LARGE SCALE GENOMIC DNA]</scope>
</reference>
<dbReference type="EMBL" id="BGZK01000014">
    <property type="protein sequence ID" value="GBP04433.1"/>
    <property type="molecule type" value="Genomic_DNA"/>
</dbReference>
<comment type="caution">
    <text evidence="1">The sequence shown here is derived from an EMBL/GenBank/DDBJ whole genome shotgun (WGS) entry which is preliminary data.</text>
</comment>
<gene>
    <name evidence="1" type="ORF">EVAR_3830_1</name>
</gene>
<accession>A0A4C1SQE1</accession>
<dbReference type="AlphaFoldDB" id="A0A4C1SQE1"/>
<evidence type="ECO:0000313" key="1">
    <source>
        <dbReference type="EMBL" id="GBP04433.1"/>
    </source>
</evidence>
<organism evidence="1 2">
    <name type="scientific">Eumeta variegata</name>
    <name type="common">Bagworm moth</name>
    <name type="synonym">Eumeta japonica</name>
    <dbReference type="NCBI Taxonomy" id="151549"/>
    <lineage>
        <taxon>Eukaryota</taxon>
        <taxon>Metazoa</taxon>
        <taxon>Ecdysozoa</taxon>
        <taxon>Arthropoda</taxon>
        <taxon>Hexapoda</taxon>
        <taxon>Insecta</taxon>
        <taxon>Pterygota</taxon>
        <taxon>Neoptera</taxon>
        <taxon>Endopterygota</taxon>
        <taxon>Lepidoptera</taxon>
        <taxon>Glossata</taxon>
        <taxon>Ditrysia</taxon>
        <taxon>Tineoidea</taxon>
        <taxon>Psychidae</taxon>
        <taxon>Oiketicinae</taxon>
        <taxon>Eumeta</taxon>
    </lineage>
</organism>
<proteinExistence type="predicted"/>